<dbReference type="CDD" id="cd03811">
    <property type="entry name" value="GT4_GT28_WabH-like"/>
    <property type="match status" value="1"/>
</dbReference>
<dbReference type="KEGG" id="gce:KYE46_16250"/>
<evidence type="ECO:0000259" key="2">
    <source>
        <dbReference type="Pfam" id="PF13439"/>
    </source>
</evidence>
<accession>A0A8F6TXD0</accession>
<protein>
    <submittedName>
        <fullName evidence="3">Glycosyltransferase</fullName>
    </submittedName>
</protein>
<dbReference type="Proteomes" id="UP000825009">
    <property type="component" value="Chromosome"/>
</dbReference>
<evidence type="ECO:0000313" key="4">
    <source>
        <dbReference type="Proteomes" id="UP000825009"/>
    </source>
</evidence>
<gene>
    <name evidence="3" type="ORF">KYE46_16250</name>
</gene>
<proteinExistence type="predicted"/>
<evidence type="ECO:0000259" key="1">
    <source>
        <dbReference type="Pfam" id="PF00534"/>
    </source>
</evidence>
<dbReference type="Pfam" id="PF13439">
    <property type="entry name" value="Glyco_transf_4"/>
    <property type="match status" value="1"/>
</dbReference>
<dbReference type="AlphaFoldDB" id="A0A8F6TXD0"/>
<organism evidence="3 4">
    <name type="scientific">Gymnodinialimonas ceratoperidinii</name>
    <dbReference type="NCBI Taxonomy" id="2856823"/>
    <lineage>
        <taxon>Bacteria</taxon>
        <taxon>Pseudomonadati</taxon>
        <taxon>Pseudomonadota</taxon>
        <taxon>Alphaproteobacteria</taxon>
        <taxon>Rhodobacterales</taxon>
        <taxon>Paracoccaceae</taxon>
        <taxon>Gymnodinialimonas</taxon>
    </lineage>
</organism>
<name>A0A8F6TXD0_9RHOB</name>
<sequence length="387" mass="42059">MLQESETEDDLQKAAARFHGVSGGILVYFPNFAGGGAERVFLRFIVRLHQLGIPVRLVVNSDGGPLKGQLPDTIPCDVLGSRKSFRTLLPLARLLRRERPAAMLSALTGANLNSVTARMLSGVDCNLVICQRNHFSAHLRQLAPLRRLFRKSAVKLLYPKADVITANTAELARDLEEAAGLPPDAVRVIPNPAPDPDQAAAARAALNPHPWFDDEIPVAVAIARLEPAKDYPTMLRAIARLEGRLRLIILGEGSQRGAIERMIEELNLSETVELAGFQDNRFDYLARARVFILSSIREGFPNALIEAVSFGIPSVSTDCAGGGPAALLGQEFPELIVPPGDDEALAQAIANVLDQPNEPEKFTAIAAQYSLDKMTLRFLDVLMKAPN</sequence>
<evidence type="ECO:0000313" key="3">
    <source>
        <dbReference type="EMBL" id="QXT39451.1"/>
    </source>
</evidence>
<dbReference type="InterPro" id="IPR001296">
    <property type="entry name" value="Glyco_trans_1"/>
</dbReference>
<dbReference type="PANTHER" id="PTHR12526">
    <property type="entry name" value="GLYCOSYLTRANSFERASE"/>
    <property type="match status" value="1"/>
</dbReference>
<reference evidence="3 4" key="1">
    <citation type="submission" date="2021-07" db="EMBL/GenBank/DDBJ databases">
        <title>A novel Jannaschia species isolated from marine dinoflagellate Ceratoperidinium margalefii.</title>
        <authorList>
            <person name="Jiang Y."/>
            <person name="Li Z."/>
        </authorList>
    </citation>
    <scope>NUCLEOTIDE SEQUENCE [LARGE SCALE GENOMIC DNA]</scope>
    <source>
        <strain evidence="3 4">J12C1-MA-4</strain>
    </source>
</reference>
<feature type="domain" description="Glycosyltransferase subfamily 4-like N-terminal" evidence="2">
    <location>
        <begin position="35"/>
        <end position="192"/>
    </location>
</feature>
<dbReference type="InterPro" id="IPR028098">
    <property type="entry name" value="Glyco_trans_4-like_N"/>
</dbReference>
<dbReference type="RefSeq" id="WP_219002087.1">
    <property type="nucleotide sequence ID" value="NZ_CP079194.1"/>
</dbReference>
<dbReference type="GO" id="GO:0016757">
    <property type="term" value="F:glycosyltransferase activity"/>
    <property type="evidence" value="ECO:0007669"/>
    <property type="project" value="InterPro"/>
</dbReference>
<dbReference type="EMBL" id="CP079194">
    <property type="protein sequence ID" value="QXT39451.1"/>
    <property type="molecule type" value="Genomic_DNA"/>
</dbReference>
<dbReference type="Pfam" id="PF00534">
    <property type="entry name" value="Glycos_transf_1"/>
    <property type="match status" value="1"/>
</dbReference>
<feature type="domain" description="Glycosyl transferase family 1" evidence="1">
    <location>
        <begin position="214"/>
        <end position="366"/>
    </location>
</feature>
<keyword evidence="4" id="KW-1185">Reference proteome</keyword>